<dbReference type="CDD" id="cd08547">
    <property type="entry name" value="Type_II_cohesin"/>
    <property type="match status" value="1"/>
</dbReference>
<protein>
    <recommendedName>
        <fullName evidence="5">Cohesin domain-containing protein</fullName>
    </recommendedName>
</protein>
<keyword evidence="1" id="KW-1133">Transmembrane helix</keyword>
<keyword evidence="1" id="KW-0472">Membrane</keyword>
<reference evidence="3 4" key="1">
    <citation type="journal article" date="2016" name="Nat. Commun.">
        <title>Thousands of microbial genomes shed light on interconnected biogeochemical processes in an aquifer system.</title>
        <authorList>
            <person name="Anantharaman K."/>
            <person name="Brown C.T."/>
            <person name="Hug L.A."/>
            <person name="Sharon I."/>
            <person name="Castelle C.J."/>
            <person name="Probst A.J."/>
            <person name="Thomas B.C."/>
            <person name="Singh A."/>
            <person name="Wilkins M.J."/>
            <person name="Karaoz U."/>
            <person name="Brodie E.L."/>
            <person name="Williams K.H."/>
            <person name="Hubbard S.S."/>
            <person name="Banfield J.F."/>
        </authorList>
    </citation>
    <scope>NUCLEOTIDE SEQUENCE [LARGE SCALE GENOMIC DNA]</scope>
</reference>
<feature type="transmembrane region" description="Helical" evidence="1">
    <location>
        <begin position="276"/>
        <end position="294"/>
    </location>
</feature>
<dbReference type="AlphaFoldDB" id="A0A1G2F0G2"/>
<dbReference type="Proteomes" id="UP000176787">
    <property type="component" value="Unassembled WGS sequence"/>
</dbReference>
<feature type="signal peptide" evidence="2">
    <location>
        <begin position="1"/>
        <end position="26"/>
    </location>
</feature>
<evidence type="ECO:0000256" key="2">
    <source>
        <dbReference type="SAM" id="SignalP"/>
    </source>
</evidence>
<sequence>MIMHQFLYKILFIFSLGLILPQMVFAAQISFDAKTTQAQVGKNFEVTLFVNTEQENINAFEGKIIFPNDLLDLKEIRDGNTIVNFWIEKPKAQDNAIVFSGVTPGGFNGRNGLIFSAIFEAKKEGVVKFEVNDVRILRNDGIGSMAAVSVAPFEVVISKKTQVEIPAIPKIEDRERPELFVPEIARDESISGGKWFIVFVTQDKASGIDHYEIKESRQRFFIIFQKWSQTESPYILQDQELRSYVFVKAVDKAGNERMVKINPQNPLGWYENYENWLIIVLGLVIAYAIKKFLWRRYLKK</sequence>
<evidence type="ECO:0000313" key="4">
    <source>
        <dbReference type="Proteomes" id="UP000176787"/>
    </source>
</evidence>
<dbReference type="Gene3D" id="2.60.40.680">
    <property type="match status" value="1"/>
</dbReference>
<evidence type="ECO:0000313" key="3">
    <source>
        <dbReference type="EMBL" id="OGZ31539.1"/>
    </source>
</evidence>
<accession>A0A1G2F0G2</accession>
<comment type="caution">
    <text evidence="3">The sequence shown here is derived from an EMBL/GenBank/DDBJ whole genome shotgun (WGS) entry which is preliminary data.</text>
</comment>
<feature type="chain" id="PRO_5009582818" description="Cohesin domain-containing protein" evidence="2">
    <location>
        <begin position="27"/>
        <end position="300"/>
    </location>
</feature>
<dbReference type="InterPro" id="IPR008965">
    <property type="entry name" value="CBM2/CBM3_carb-bd_dom_sf"/>
</dbReference>
<dbReference type="GO" id="GO:0030246">
    <property type="term" value="F:carbohydrate binding"/>
    <property type="evidence" value="ECO:0007669"/>
    <property type="project" value="InterPro"/>
</dbReference>
<dbReference type="STRING" id="1801726.A3H02_02415"/>
<name>A0A1G2F0G2_9BACT</name>
<dbReference type="EMBL" id="MHMS01000025">
    <property type="protein sequence ID" value="OGZ31539.1"/>
    <property type="molecule type" value="Genomic_DNA"/>
</dbReference>
<gene>
    <name evidence="3" type="ORF">A3H02_02415</name>
</gene>
<organism evidence="3 4">
    <name type="scientific">Candidatus Niyogibacteria bacterium RIFCSPLOWO2_12_FULL_41_13</name>
    <dbReference type="NCBI Taxonomy" id="1801726"/>
    <lineage>
        <taxon>Bacteria</taxon>
        <taxon>Candidatus Niyogiibacteriota</taxon>
    </lineage>
</organism>
<proteinExistence type="predicted"/>
<evidence type="ECO:0000256" key="1">
    <source>
        <dbReference type="SAM" id="Phobius"/>
    </source>
</evidence>
<keyword evidence="1" id="KW-0812">Transmembrane</keyword>
<dbReference type="SUPFAM" id="SSF49384">
    <property type="entry name" value="Carbohydrate-binding domain"/>
    <property type="match status" value="1"/>
</dbReference>
<keyword evidence="2" id="KW-0732">Signal</keyword>
<evidence type="ECO:0008006" key="5">
    <source>
        <dbReference type="Google" id="ProtNLM"/>
    </source>
</evidence>